<name>A0A3M7RP73_BRAPC</name>
<dbReference type="AlphaFoldDB" id="A0A3M7RP73"/>
<protein>
    <submittedName>
        <fullName evidence="2">Uncharacterized protein</fullName>
    </submittedName>
</protein>
<organism evidence="2 3">
    <name type="scientific">Brachionus plicatilis</name>
    <name type="common">Marine rotifer</name>
    <name type="synonym">Brachionus muelleri</name>
    <dbReference type="NCBI Taxonomy" id="10195"/>
    <lineage>
        <taxon>Eukaryota</taxon>
        <taxon>Metazoa</taxon>
        <taxon>Spiralia</taxon>
        <taxon>Gnathifera</taxon>
        <taxon>Rotifera</taxon>
        <taxon>Eurotatoria</taxon>
        <taxon>Monogononta</taxon>
        <taxon>Pseudotrocha</taxon>
        <taxon>Ploima</taxon>
        <taxon>Brachionidae</taxon>
        <taxon>Brachionus</taxon>
    </lineage>
</organism>
<evidence type="ECO:0000313" key="3">
    <source>
        <dbReference type="Proteomes" id="UP000276133"/>
    </source>
</evidence>
<dbReference type="EMBL" id="REGN01002971">
    <property type="protein sequence ID" value="RNA25135.1"/>
    <property type="molecule type" value="Genomic_DNA"/>
</dbReference>
<keyword evidence="3" id="KW-1185">Reference proteome</keyword>
<dbReference type="Proteomes" id="UP000276133">
    <property type="component" value="Unassembled WGS sequence"/>
</dbReference>
<proteinExistence type="predicted"/>
<evidence type="ECO:0000313" key="2">
    <source>
        <dbReference type="EMBL" id="RNA25135.1"/>
    </source>
</evidence>
<feature type="region of interest" description="Disordered" evidence="1">
    <location>
        <begin position="42"/>
        <end position="61"/>
    </location>
</feature>
<sequence>MNKTRFNEATKDPDDLIQKLDDKNKEDFGYYLLRSNYKRVKPHSKYTQEGARPRSPNVPYSNLREELLPNIPRYSESMFRQTTRATPTGEEKPVDERIFIQRCSDTYNQHLIRGMSASQPYCYITKDPYSNLLPPEYTKSKYGAYPTWGPDEPGFRTRSHFVAEPAEKFVNIDMYKRPLTNQSGQIIFDYGRPNNGYYLQRHQYDNTWFNSSLKLNQTDILKNIRPKTRAEYRSLDEINKSVIRSKTAEWPHRSEYTGKFALEEKC</sequence>
<dbReference type="OrthoDB" id="9974851at2759"/>
<evidence type="ECO:0000256" key="1">
    <source>
        <dbReference type="SAM" id="MobiDB-lite"/>
    </source>
</evidence>
<gene>
    <name evidence="2" type="ORF">BpHYR1_047122</name>
</gene>
<reference evidence="2 3" key="1">
    <citation type="journal article" date="2018" name="Sci. Rep.">
        <title>Genomic signatures of local adaptation to the degree of environmental predictability in rotifers.</title>
        <authorList>
            <person name="Franch-Gras L."/>
            <person name="Hahn C."/>
            <person name="Garcia-Roger E.M."/>
            <person name="Carmona M.J."/>
            <person name="Serra M."/>
            <person name="Gomez A."/>
        </authorList>
    </citation>
    <scope>NUCLEOTIDE SEQUENCE [LARGE SCALE GENOMIC DNA]</scope>
    <source>
        <strain evidence="2">HYR1</strain>
    </source>
</reference>
<accession>A0A3M7RP73</accession>
<comment type="caution">
    <text evidence="2">The sequence shown here is derived from an EMBL/GenBank/DDBJ whole genome shotgun (WGS) entry which is preliminary data.</text>
</comment>